<dbReference type="RefSeq" id="WP_202766759.1">
    <property type="nucleotide sequence ID" value="NZ_JAESWA010000019.1"/>
</dbReference>
<organism evidence="2 3">
    <name type="scientific">Clostridium paridis</name>
    <dbReference type="NCBI Taxonomy" id="2803863"/>
    <lineage>
        <taxon>Bacteria</taxon>
        <taxon>Bacillati</taxon>
        <taxon>Bacillota</taxon>
        <taxon>Clostridia</taxon>
        <taxon>Eubacteriales</taxon>
        <taxon>Clostridiaceae</taxon>
        <taxon>Clostridium</taxon>
    </lineage>
</organism>
<name>A0A937K4B9_9CLOT</name>
<reference evidence="2" key="1">
    <citation type="submission" date="2021-01" db="EMBL/GenBank/DDBJ databases">
        <title>Genome public.</title>
        <authorList>
            <person name="Liu C."/>
            <person name="Sun Q."/>
        </authorList>
    </citation>
    <scope>NUCLEOTIDE SEQUENCE</scope>
    <source>
        <strain evidence="2">YIM B02565</strain>
    </source>
</reference>
<evidence type="ECO:0000313" key="2">
    <source>
        <dbReference type="EMBL" id="MBL4931378.1"/>
    </source>
</evidence>
<dbReference type="Pfam" id="PF01661">
    <property type="entry name" value="Macro"/>
    <property type="match status" value="1"/>
</dbReference>
<sequence length="221" mass="24941">MGNFKLIFDDITKQPFDAIINSANSSLLGGGGIDGTIHRSAGYDLLKECKSLEGCRTGSAKITKSYNLASSNIFWIIHMVSPIWRGGEHNEYDILRSAYQKALELCTSYKDVYLNQTIEAFNKQQSRLQEVRSSHLFSELKKSTEEYINKHPIKTIGLPFMVSGVYCLPPKDAACIALEEIKNFLSKHPSIEECTVVCQDQKSYDIFKPNCKDFFSEFKAV</sequence>
<dbReference type="SMART" id="SM00506">
    <property type="entry name" value="A1pp"/>
    <property type="match status" value="1"/>
</dbReference>
<evidence type="ECO:0000313" key="3">
    <source>
        <dbReference type="Proteomes" id="UP000623681"/>
    </source>
</evidence>
<dbReference type="EMBL" id="JAESWA010000019">
    <property type="protein sequence ID" value="MBL4931378.1"/>
    <property type="molecule type" value="Genomic_DNA"/>
</dbReference>
<dbReference type="PANTHER" id="PTHR11106:SF27">
    <property type="entry name" value="MACRO DOMAIN-CONTAINING PROTEIN"/>
    <property type="match status" value="1"/>
</dbReference>
<dbReference type="PROSITE" id="PS51154">
    <property type="entry name" value="MACRO"/>
    <property type="match status" value="1"/>
</dbReference>
<evidence type="ECO:0000259" key="1">
    <source>
        <dbReference type="PROSITE" id="PS51154"/>
    </source>
</evidence>
<accession>A0A937K4B9</accession>
<gene>
    <name evidence="2" type="ORF">JK634_06140</name>
</gene>
<comment type="caution">
    <text evidence="2">The sequence shown here is derived from an EMBL/GenBank/DDBJ whole genome shotgun (WGS) entry which is preliminary data.</text>
</comment>
<proteinExistence type="predicted"/>
<dbReference type="Proteomes" id="UP000623681">
    <property type="component" value="Unassembled WGS sequence"/>
</dbReference>
<keyword evidence="3" id="KW-1185">Reference proteome</keyword>
<dbReference type="InterPro" id="IPR002589">
    <property type="entry name" value="Macro_dom"/>
</dbReference>
<dbReference type="SUPFAM" id="SSF52949">
    <property type="entry name" value="Macro domain-like"/>
    <property type="match status" value="1"/>
</dbReference>
<dbReference type="InterPro" id="IPR043472">
    <property type="entry name" value="Macro_dom-like"/>
</dbReference>
<feature type="domain" description="Macro" evidence="1">
    <location>
        <begin position="1"/>
        <end position="215"/>
    </location>
</feature>
<protein>
    <submittedName>
        <fullName evidence="2">Macro domain-containing protein</fullName>
    </submittedName>
</protein>
<dbReference type="Gene3D" id="3.40.220.10">
    <property type="entry name" value="Leucine Aminopeptidase, subunit E, domain 1"/>
    <property type="match status" value="1"/>
</dbReference>
<dbReference type="PANTHER" id="PTHR11106">
    <property type="entry name" value="GANGLIOSIDE INDUCED DIFFERENTIATION ASSOCIATED PROTEIN 2-RELATED"/>
    <property type="match status" value="1"/>
</dbReference>
<dbReference type="AlphaFoldDB" id="A0A937K4B9"/>